<dbReference type="GO" id="GO:0140114">
    <property type="term" value="P:cellular detoxification of fluoride"/>
    <property type="evidence" value="ECO:0007669"/>
    <property type="project" value="UniProtKB-UniRule"/>
</dbReference>
<feature type="binding site" evidence="11">
    <location>
        <position position="80"/>
    </location>
    <ligand>
        <name>Na(+)</name>
        <dbReference type="ChEBI" id="CHEBI:29101"/>
        <note>structural</note>
    </ligand>
</feature>
<comment type="similarity">
    <text evidence="9 11">Belongs to the fluoride channel Fluc/FEX (TC 1.A.43) family.</text>
</comment>
<dbReference type="STRING" id="1121393.SAMN02745216_04636"/>
<organism evidence="12 13">
    <name type="scientific">Desulfatibacillum alkenivorans DSM 16219</name>
    <dbReference type="NCBI Taxonomy" id="1121393"/>
    <lineage>
        <taxon>Bacteria</taxon>
        <taxon>Pseudomonadati</taxon>
        <taxon>Thermodesulfobacteriota</taxon>
        <taxon>Desulfobacteria</taxon>
        <taxon>Desulfobacterales</taxon>
        <taxon>Desulfatibacillaceae</taxon>
        <taxon>Desulfatibacillum</taxon>
    </lineage>
</organism>
<evidence type="ECO:0000313" key="12">
    <source>
        <dbReference type="EMBL" id="SHL11382.1"/>
    </source>
</evidence>
<dbReference type="EMBL" id="FQZU01000046">
    <property type="protein sequence ID" value="SHL11382.1"/>
    <property type="molecule type" value="Genomic_DNA"/>
</dbReference>
<evidence type="ECO:0000256" key="8">
    <source>
        <dbReference type="ARBA" id="ARBA00023303"/>
    </source>
</evidence>
<dbReference type="PANTHER" id="PTHR28259">
    <property type="entry name" value="FLUORIDE EXPORT PROTEIN 1-RELATED"/>
    <property type="match status" value="1"/>
</dbReference>
<comment type="catalytic activity">
    <reaction evidence="10">
        <text>fluoride(in) = fluoride(out)</text>
        <dbReference type="Rhea" id="RHEA:76159"/>
        <dbReference type="ChEBI" id="CHEBI:17051"/>
    </reaction>
    <physiologicalReaction direction="left-to-right" evidence="10">
        <dbReference type="Rhea" id="RHEA:76160"/>
    </physiologicalReaction>
</comment>
<keyword evidence="3" id="KW-0997">Cell inner membrane</keyword>
<dbReference type="HAMAP" id="MF_00454">
    <property type="entry name" value="FluC"/>
    <property type="match status" value="1"/>
</dbReference>
<feature type="transmembrane region" description="Helical" evidence="11">
    <location>
        <begin position="6"/>
        <end position="25"/>
    </location>
</feature>
<evidence type="ECO:0000256" key="6">
    <source>
        <dbReference type="ARBA" id="ARBA00023065"/>
    </source>
</evidence>
<evidence type="ECO:0000313" key="13">
    <source>
        <dbReference type="Proteomes" id="UP000183994"/>
    </source>
</evidence>
<name>A0A1M6XZD1_9BACT</name>
<dbReference type="Proteomes" id="UP000183994">
    <property type="component" value="Unassembled WGS sequence"/>
</dbReference>
<feature type="binding site" evidence="11">
    <location>
        <position position="83"/>
    </location>
    <ligand>
        <name>Na(+)</name>
        <dbReference type="ChEBI" id="CHEBI:29101"/>
        <note>structural</note>
    </ligand>
</feature>
<dbReference type="PANTHER" id="PTHR28259:SF1">
    <property type="entry name" value="FLUORIDE EXPORT PROTEIN 1-RELATED"/>
    <property type="match status" value="1"/>
</dbReference>
<dbReference type="GO" id="GO:0046872">
    <property type="term" value="F:metal ion binding"/>
    <property type="evidence" value="ECO:0007669"/>
    <property type="project" value="UniProtKB-KW"/>
</dbReference>
<evidence type="ECO:0000256" key="3">
    <source>
        <dbReference type="ARBA" id="ARBA00022519"/>
    </source>
</evidence>
<evidence type="ECO:0000256" key="1">
    <source>
        <dbReference type="ARBA" id="ARBA00004651"/>
    </source>
</evidence>
<dbReference type="InterPro" id="IPR003691">
    <property type="entry name" value="FluC"/>
</dbReference>
<dbReference type="Pfam" id="PF02537">
    <property type="entry name" value="CRCB"/>
    <property type="match status" value="1"/>
</dbReference>
<proteinExistence type="inferred from homology"/>
<gene>
    <name evidence="11" type="primary">fluC</name>
    <name evidence="11" type="synonym">crcB</name>
    <name evidence="12" type="ORF">SAMN02745216_04636</name>
</gene>
<keyword evidence="13" id="KW-1185">Reference proteome</keyword>
<keyword evidence="4 11" id="KW-0812">Transmembrane</keyword>
<evidence type="ECO:0000256" key="2">
    <source>
        <dbReference type="ARBA" id="ARBA00022475"/>
    </source>
</evidence>
<comment type="function">
    <text evidence="11">Fluoride-specific ion channel. Important for reducing fluoride concentration in the cell, thus reducing its toxicity.</text>
</comment>
<sequence length="129" mass="13592">MDTGALKLLVIGAGGFIGAITRYLVGGWVHRIFPGSTFPLGTMTVNLAGCFLIGLGWGLIETRGLFSPNVRALLLVGFLGSLTTFSTFGYETFQLARNGQTVWSILNITLSLVLGLMAVIGGNAASRLL</sequence>
<evidence type="ECO:0000256" key="9">
    <source>
        <dbReference type="ARBA" id="ARBA00035120"/>
    </source>
</evidence>
<evidence type="ECO:0000256" key="10">
    <source>
        <dbReference type="ARBA" id="ARBA00035585"/>
    </source>
</evidence>
<evidence type="ECO:0000256" key="11">
    <source>
        <dbReference type="HAMAP-Rule" id="MF_00454"/>
    </source>
</evidence>
<keyword evidence="7 11" id="KW-0472">Membrane</keyword>
<keyword evidence="11" id="KW-0813">Transport</keyword>
<dbReference type="AlphaFoldDB" id="A0A1M6XZD1"/>
<dbReference type="NCBIfam" id="TIGR00494">
    <property type="entry name" value="crcB"/>
    <property type="match status" value="1"/>
</dbReference>
<keyword evidence="5 11" id="KW-1133">Transmembrane helix</keyword>
<reference evidence="13" key="1">
    <citation type="submission" date="2016-11" db="EMBL/GenBank/DDBJ databases">
        <authorList>
            <person name="Varghese N."/>
            <person name="Submissions S."/>
        </authorList>
    </citation>
    <scope>NUCLEOTIDE SEQUENCE [LARGE SCALE GENOMIC DNA]</scope>
    <source>
        <strain evidence="13">DSM 16219</strain>
    </source>
</reference>
<comment type="subcellular location">
    <subcellularLocation>
        <location evidence="1 11">Cell membrane</location>
        <topology evidence="1 11">Multi-pass membrane protein</topology>
    </subcellularLocation>
</comment>
<comment type="activity regulation">
    <text evidence="11">Na(+) is not transported, but it plays an essential structural role and its presence is essential for fluoride channel function.</text>
</comment>
<keyword evidence="6 11" id="KW-0406">Ion transport</keyword>
<dbReference type="GO" id="GO:0062054">
    <property type="term" value="F:fluoride channel activity"/>
    <property type="evidence" value="ECO:0007669"/>
    <property type="project" value="UniProtKB-UniRule"/>
</dbReference>
<keyword evidence="8 11" id="KW-0407">Ion channel</keyword>
<feature type="transmembrane region" description="Helical" evidence="11">
    <location>
        <begin position="37"/>
        <end position="60"/>
    </location>
</feature>
<feature type="transmembrane region" description="Helical" evidence="11">
    <location>
        <begin position="102"/>
        <end position="125"/>
    </location>
</feature>
<dbReference type="GO" id="GO:0005886">
    <property type="term" value="C:plasma membrane"/>
    <property type="evidence" value="ECO:0007669"/>
    <property type="project" value="UniProtKB-SubCell"/>
</dbReference>
<dbReference type="RefSeq" id="WP_073478626.1">
    <property type="nucleotide sequence ID" value="NZ_FQZU01000046.1"/>
</dbReference>
<evidence type="ECO:0000256" key="7">
    <source>
        <dbReference type="ARBA" id="ARBA00023136"/>
    </source>
</evidence>
<keyword evidence="2 11" id="KW-1003">Cell membrane</keyword>
<evidence type="ECO:0000256" key="4">
    <source>
        <dbReference type="ARBA" id="ARBA00022692"/>
    </source>
</evidence>
<feature type="transmembrane region" description="Helical" evidence="11">
    <location>
        <begin position="72"/>
        <end position="90"/>
    </location>
</feature>
<dbReference type="OrthoDB" id="9806299at2"/>
<keyword evidence="11" id="KW-0915">Sodium</keyword>
<evidence type="ECO:0000256" key="5">
    <source>
        <dbReference type="ARBA" id="ARBA00022989"/>
    </source>
</evidence>
<accession>A0A1M6XZD1</accession>
<protein>
    <recommendedName>
        <fullName evidence="11">Fluoride-specific ion channel FluC</fullName>
    </recommendedName>
</protein>
<keyword evidence="11" id="KW-0479">Metal-binding</keyword>